<evidence type="ECO:0000256" key="1">
    <source>
        <dbReference type="ARBA" id="ARBA00004379"/>
    </source>
</evidence>
<comment type="subcellular location">
    <subcellularLocation>
        <location evidence="1">Host membrane</location>
        <topology evidence="1">Single-pass membrane protein</topology>
    </subcellularLocation>
</comment>
<feature type="domain" description="Zona occludens toxin N-terminal" evidence="7">
    <location>
        <begin position="1"/>
        <end position="188"/>
    </location>
</feature>
<organism evidence="8 9">
    <name type="scientific">Alteromonas phage phiAFP1</name>
    <dbReference type="NCBI Taxonomy" id="2776771"/>
    <lineage>
        <taxon>Viruses</taxon>
        <taxon>Monodnaviria</taxon>
        <taxon>Loebvirae</taxon>
        <taxon>Hofneiviricota</taxon>
        <taxon>Faserviricetes</taxon>
        <taxon>Tubulavirales</taxon>
        <taxon>Inoviridae</taxon>
        <taxon>Anademivirus</taxon>
        <taxon>Anademivirus AFP</taxon>
    </lineage>
</organism>
<keyword evidence="2 6" id="KW-0812">Transmembrane</keyword>
<reference evidence="8 9" key="1">
    <citation type="submission" date="2020-09" db="EMBL/GenBank/DDBJ databases">
        <authorList>
            <person name="Chen X."/>
            <person name="Yi M."/>
            <person name="Jia K."/>
        </authorList>
    </citation>
    <scope>NUCLEOTIDE SEQUENCE [LARGE SCALE GENOMIC DNA]</scope>
</reference>
<name>A0A7S6IL36_9VIRU</name>
<dbReference type="InterPro" id="IPR027417">
    <property type="entry name" value="P-loop_NTPase"/>
</dbReference>
<proteinExistence type="predicted"/>
<evidence type="ECO:0000313" key="9">
    <source>
        <dbReference type="Proteomes" id="UP000595241"/>
    </source>
</evidence>
<evidence type="ECO:0000313" key="8">
    <source>
        <dbReference type="EMBL" id="QOI66676.1"/>
    </source>
</evidence>
<evidence type="ECO:0000256" key="3">
    <source>
        <dbReference type="ARBA" id="ARBA00022870"/>
    </source>
</evidence>
<accession>A0A7S6IL36</accession>
<evidence type="ECO:0000256" key="6">
    <source>
        <dbReference type="SAM" id="Phobius"/>
    </source>
</evidence>
<keyword evidence="3" id="KW-1043">Host membrane</keyword>
<feature type="transmembrane region" description="Helical" evidence="6">
    <location>
        <begin position="213"/>
        <end position="235"/>
    </location>
</feature>
<evidence type="ECO:0000256" key="4">
    <source>
        <dbReference type="ARBA" id="ARBA00022989"/>
    </source>
</evidence>
<dbReference type="Proteomes" id="UP000595241">
    <property type="component" value="Segment"/>
</dbReference>
<dbReference type="GO" id="GO:0033644">
    <property type="term" value="C:host cell membrane"/>
    <property type="evidence" value="ECO:0007669"/>
    <property type="project" value="UniProtKB-SubCell"/>
</dbReference>
<dbReference type="SUPFAM" id="SSF52540">
    <property type="entry name" value="P-loop containing nucleoside triphosphate hydrolases"/>
    <property type="match status" value="1"/>
</dbReference>
<keyword evidence="5 6" id="KW-0472">Membrane</keyword>
<evidence type="ECO:0000256" key="2">
    <source>
        <dbReference type="ARBA" id="ARBA00022692"/>
    </source>
</evidence>
<sequence>MLIFHEGLPGSGKSYEALISHIIPSIQKGRKVFARINGLNFEKIAELTEREEAEVRALLHEITEEQVPTIEQHVENDAMVIIDELQNFFPSGRGKLSEGITQFVTEHRHRGIDIVAMGQSIADVHNLWRRRTQRKIQFLKMDMVGADNRYKWTAFQGSLDGKGEIKFTKIKSGTRKYEKKYFGSYASHQASTENTENYGDDRLNIFKTKTFTFWLPVFALVVGYAIYYLTGFFGVKEIETQEKQTKAVSPAGEPERPSTNESQIEVIKNPNEHGFDFLRELNNNYESKITYLDERRGIVWDMIIVWYDQTGKIIDRMYHTDFVKLGYKIKYEGYGVKIENDTYKALYRIKPRWEPQYSISQQHREQLRTDT</sequence>
<dbReference type="Gene3D" id="3.40.50.300">
    <property type="entry name" value="P-loop containing nucleotide triphosphate hydrolases"/>
    <property type="match status" value="1"/>
</dbReference>
<evidence type="ECO:0000256" key="5">
    <source>
        <dbReference type="ARBA" id="ARBA00023136"/>
    </source>
</evidence>
<dbReference type="EMBL" id="MT975991">
    <property type="protein sequence ID" value="QOI66676.1"/>
    <property type="molecule type" value="Genomic_DNA"/>
</dbReference>
<protein>
    <submittedName>
        <fullName evidence="8">Putative Zot-like protein</fullName>
    </submittedName>
</protein>
<keyword evidence="9" id="KW-1185">Reference proteome</keyword>
<keyword evidence="4 6" id="KW-1133">Transmembrane helix</keyword>
<evidence type="ECO:0000259" key="7">
    <source>
        <dbReference type="Pfam" id="PF05707"/>
    </source>
</evidence>
<dbReference type="InterPro" id="IPR008900">
    <property type="entry name" value="Zot_N"/>
</dbReference>
<dbReference type="Pfam" id="PF05707">
    <property type="entry name" value="Zot"/>
    <property type="match status" value="1"/>
</dbReference>